<name>A0AAD2IWC8_ACHAE</name>
<comment type="caution">
    <text evidence="1">The sequence shown here is derived from an EMBL/GenBank/DDBJ whole genome shotgun (WGS) entry which is preliminary data.</text>
</comment>
<organism evidence="1 2">
    <name type="scientific">Achromobacter aegrifaciens</name>
    <dbReference type="NCBI Taxonomy" id="1287736"/>
    <lineage>
        <taxon>Bacteria</taxon>
        <taxon>Pseudomonadati</taxon>
        <taxon>Pseudomonadota</taxon>
        <taxon>Betaproteobacteria</taxon>
        <taxon>Burkholderiales</taxon>
        <taxon>Alcaligenaceae</taxon>
        <taxon>Achromobacter</taxon>
    </lineage>
</organism>
<sequence>MSAPEISIPVEVVDAAINGWFSTLPDSRDQQEHFRIRMRAALAAAGYTAAPAAGDAQDARRYRGWRDAMMAEDTELRQAVAAAPPCDVGDTRPPTGAEWDAAIDAAIAAQRGKRG</sequence>
<proteinExistence type="predicted"/>
<reference evidence="1 2" key="1">
    <citation type="submission" date="2015-09" db="EMBL/GenBank/DDBJ databases">
        <authorList>
            <consortium name="Pathogen Informatics"/>
        </authorList>
    </citation>
    <scope>NUCLEOTIDE SEQUENCE [LARGE SCALE GENOMIC DNA]</scope>
    <source>
        <strain evidence="1 2">2789STDY5608625</strain>
    </source>
</reference>
<dbReference type="AlphaFoldDB" id="A0AAD2IWC8"/>
<dbReference type="EMBL" id="CYTK01000001">
    <property type="protein sequence ID" value="CUI58165.1"/>
    <property type="molecule type" value="Genomic_DNA"/>
</dbReference>
<evidence type="ECO:0000313" key="2">
    <source>
        <dbReference type="Proteomes" id="UP000044098"/>
    </source>
</evidence>
<dbReference type="RefSeq" id="WP_054451279.1">
    <property type="nucleotide sequence ID" value="NZ_CYTK01000001.1"/>
</dbReference>
<dbReference type="Proteomes" id="UP000044098">
    <property type="component" value="Unassembled WGS sequence"/>
</dbReference>
<gene>
    <name evidence="1" type="ORF">ERS370000_01003</name>
</gene>
<protein>
    <submittedName>
        <fullName evidence="1">Uncharacterized protein</fullName>
    </submittedName>
</protein>
<accession>A0AAD2IWC8</accession>
<evidence type="ECO:0000313" key="1">
    <source>
        <dbReference type="EMBL" id="CUI58165.1"/>
    </source>
</evidence>